<comment type="caution">
    <text evidence="1">The sequence shown here is derived from an EMBL/GenBank/DDBJ whole genome shotgun (WGS) entry which is preliminary data.</text>
</comment>
<evidence type="ECO:0000313" key="1">
    <source>
        <dbReference type="EMBL" id="NKC05104.1"/>
    </source>
</evidence>
<dbReference type="InterPro" id="IPR023375">
    <property type="entry name" value="ADC_dom_sf"/>
</dbReference>
<proteinExistence type="predicted"/>
<protein>
    <submittedName>
        <fullName evidence="1">Uncharacterized protein</fullName>
    </submittedName>
</protein>
<sequence length="70" mass="7364">MNKRVIERDTSPDFKLTGTKSGSAVVKLGDLPSDPLGALQPAKVLGASYVVGDFFATEQNGWGKTIAQLA</sequence>
<dbReference type="Gene3D" id="2.40.400.10">
    <property type="entry name" value="Acetoacetate decarboxylase-like"/>
    <property type="match status" value="1"/>
</dbReference>
<keyword evidence="2" id="KW-1185">Reference proteome</keyword>
<dbReference type="EMBL" id="JAAVLN010000003">
    <property type="protein sequence ID" value="NKC05104.1"/>
    <property type="molecule type" value="Genomic_DNA"/>
</dbReference>
<name>A0ABX1DQA1_9HYPH</name>
<gene>
    <name evidence="1" type="ORF">HED55_23900</name>
</gene>
<reference evidence="1 2" key="1">
    <citation type="submission" date="2020-03" db="EMBL/GenBank/DDBJ databases">
        <title>Whole genome sequencing of clinical and environmental type strains of Ochrobactrum.</title>
        <authorList>
            <person name="Dharne M."/>
        </authorList>
    </citation>
    <scope>NUCLEOTIDE SEQUENCE [LARGE SCALE GENOMIC DNA]</scope>
    <source>
        <strain evidence="1 2">CIP 109452</strain>
    </source>
</reference>
<evidence type="ECO:0000313" key="2">
    <source>
        <dbReference type="Proteomes" id="UP000704467"/>
    </source>
</evidence>
<organism evidence="1 2">
    <name type="scientific">Brucella haematophila</name>
    <dbReference type="NCBI Taxonomy" id="419474"/>
    <lineage>
        <taxon>Bacteria</taxon>
        <taxon>Pseudomonadati</taxon>
        <taxon>Pseudomonadota</taxon>
        <taxon>Alphaproteobacteria</taxon>
        <taxon>Hyphomicrobiales</taxon>
        <taxon>Brucellaceae</taxon>
        <taxon>Brucella/Ochrobactrum group</taxon>
        <taxon>Brucella</taxon>
    </lineage>
</organism>
<accession>A0ABX1DQA1</accession>
<dbReference type="Proteomes" id="UP000704467">
    <property type="component" value="Unassembled WGS sequence"/>
</dbReference>